<proteinExistence type="predicted"/>
<dbReference type="InterPro" id="IPR036412">
    <property type="entry name" value="HAD-like_sf"/>
</dbReference>
<dbReference type="InterPro" id="IPR006379">
    <property type="entry name" value="HAD-SF_hydro_IIB"/>
</dbReference>
<dbReference type="SFLD" id="SFLDG01140">
    <property type="entry name" value="C2.B:_Phosphomannomutase_and_P"/>
    <property type="match status" value="1"/>
</dbReference>
<dbReference type="Proteomes" id="UP001501746">
    <property type="component" value="Unassembled WGS sequence"/>
</dbReference>
<protein>
    <submittedName>
        <fullName evidence="2">HAD-IIB family hydrolase</fullName>
    </submittedName>
</protein>
<keyword evidence="3" id="KW-1185">Reference proteome</keyword>
<dbReference type="NCBIfam" id="TIGR01484">
    <property type="entry name" value="HAD-SF-IIB"/>
    <property type="match status" value="1"/>
</dbReference>
<gene>
    <name evidence="2" type="ORF">GCM10009750_24950</name>
</gene>
<feature type="region of interest" description="Disordered" evidence="1">
    <location>
        <begin position="1"/>
        <end position="42"/>
    </location>
</feature>
<dbReference type="Gene3D" id="3.30.1240.20">
    <property type="match status" value="1"/>
</dbReference>
<dbReference type="SFLD" id="SFLDS00003">
    <property type="entry name" value="Haloacid_Dehalogenase"/>
    <property type="match status" value="1"/>
</dbReference>
<dbReference type="Pfam" id="PF08282">
    <property type="entry name" value="Hydrolase_3"/>
    <property type="match status" value="1"/>
</dbReference>
<name>A0ABP4Z462_9MICO</name>
<accession>A0ABP4Z462</accession>
<evidence type="ECO:0000313" key="3">
    <source>
        <dbReference type="Proteomes" id="UP001501746"/>
    </source>
</evidence>
<sequence length="299" mass="31653">MTEAVEVTRPVRATDAAGLDAPGLDAPGRADAASRPTPGTAPRLVAFDLDDTLAPSKSRVEPEMAAALVRLLGHADVCIISGGHFSQFQGQVVEALEGLDADLDRLHLMPTCGTRYLRHEDGAWREVYAEDLTDDEAARATDSLERRSAELGFAEGDTWGPRIEHRGSQVTFSALGQAAPVDVKQRWDPTGSKKSALQEVVQSDLPDLEVRSGGSTSIDITRKGVDKAYGVRRLIEATGIPAADMLFVGDRLDPAGNDFPVIATGVPCVAVEGWPDTLVVIERLVGGPVEGRAAGPAAE</sequence>
<keyword evidence="2" id="KW-0378">Hydrolase</keyword>
<dbReference type="GO" id="GO:0016787">
    <property type="term" value="F:hydrolase activity"/>
    <property type="evidence" value="ECO:0007669"/>
    <property type="project" value="UniProtKB-KW"/>
</dbReference>
<dbReference type="InterPro" id="IPR023214">
    <property type="entry name" value="HAD_sf"/>
</dbReference>
<dbReference type="Gene3D" id="3.40.50.1000">
    <property type="entry name" value="HAD superfamily/HAD-like"/>
    <property type="match status" value="1"/>
</dbReference>
<evidence type="ECO:0000313" key="2">
    <source>
        <dbReference type="EMBL" id="GAA1838362.1"/>
    </source>
</evidence>
<reference evidence="3" key="1">
    <citation type="journal article" date="2019" name="Int. J. Syst. Evol. Microbiol.">
        <title>The Global Catalogue of Microorganisms (GCM) 10K type strain sequencing project: providing services to taxonomists for standard genome sequencing and annotation.</title>
        <authorList>
            <consortium name="The Broad Institute Genomics Platform"/>
            <consortium name="The Broad Institute Genome Sequencing Center for Infectious Disease"/>
            <person name="Wu L."/>
            <person name="Ma J."/>
        </authorList>
    </citation>
    <scope>NUCLEOTIDE SEQUENCE [LARGE SCALE GENOMIC DNA]</scope>
    <source>
        <strain evidence="3">JCM 14323</strain>
    </source>
</reference>
<feature type="compositionally biased region" description="Low complexity" evidence="1">
    <location>
        <begin position="15"/>
        <end position="27"/>
    </location>
</feature>
<dbReference type="EMBL" id="BAAANK010000006">
    <property type="protein sequence ID" value="GAA1838362.1"/>
    <property type="molecule type" value="Genomic_DNA"/>
</dbReference>
<dbReference type="SFLD" id="SFLDG01143">
    <property type="entry name" value="C2.B.3:_Phosphomannomutase_Lik"/>
    <property type="match status" value="1"/>
</dbReference>
<comment type="caution">
    <text evidence="2">The sequence shown here is derived from an EMBL/GenBank/DDBJ whole genome shotgun (WGS) entry which is preliminary data.</text>
</comment>
<dbReference type="SUPFAM" id="SSF56784">
    <property type="entry name" value="HAD-like"/>
    <property type="match status" value="1"/>
</dbReference>
<evidence type="ECO:0000256" key="1">
    <source>
        <dbReference type="SAM" id="MobiDB-lite"/>
    </source>
</evidence>
<organism evidence="2 3">
    <name type="scientific">Agromyces salentinus</name>
    <dbReference type="NCBI Taxonomy" id="269421"/>
    <lineage>
        <taxon>Bacteria</taxon>
        <taxon>Bacillati</taxon>
        <taxon>Actinomycetota</taxon>
        <taxon>Actinomycetes</taxon>
        <taxon>Micrococcales</taxon>
        <taxon>Microbacteriaceae</taxon>
        <taxon>Agromyces</taxon>
    </lineage>
</organism>
<dbReference type="InterPro" id="IPR043169">
    <property type="entry name" value="PMM_cap"/>
</dbReference>